<dbReference type="RefSeq" id="WP_176942254.1">
    <property type="nucleotide sequence ID" value="NZ_JABZEC010000002.1"/>
</dbReference>
<feature type="transmembrane region" description="Helical" evidence="6">
    <location>
        <begin position="12"/>
        <end position="34"/>
    </location>
</feature>
<dbReference type="AlphaFoldDB" id="A0A850R636"/>
<evidence type="ECO:0000256" key="6">
    <source>
        <dbReference type="SAM" id="Phobius"/>
    </source>
</evidence>
<dbReference type="PANTHER" id="PTHR30250">
    <property type="entry name" value="PST FAMILY PREDICTED COLANIC ACID TRANSPORTER"/>
    <property type="match status" value="1"/>
</dbReference>
<gene>
    <name evidence="7" type="ORF">HU830_02695</name>
</gene>
<feature type="transmembrane region" description="Helical" evidence="6">
    <location>
        <begin position="242"/>
        <end position="265"/>
    </location>
</feature>
<sequence>MNRTKLATLNSGTVLITQLVTLILKFAVQTVFIHQLSQSFLGLNSLFANVISFLSFADLGIGTAITVALYQPIANNDLPALRGLLVMYRKVYLIIGSLITVIGCLLAPLVHFFIKGSAFSNGQISGWFVLYLIGTTATYFAAYKRSYLMATQEGYLNSLNDFCFRALQFGTQIIVILVWQSYLFFLIIQLVCVALSNWQLSRMARRRHPEVFQTEQVSIQKPTHETVSQIKRNVVGSMSSNISSIVVMGTDNLILSALVGLAYVAKYANYMLLIQSVNSLFSQALKAVVASIGNLNVTSESDKKEDILFKLLYLNSVINIVLVLGLAVGINFFINIWAGAKYLLTPQVVMIILANFLVNQARYPIQNFISGMGLYWSLRWKSLVEAGVNLVISLILVLGLNWGIYGVVCGNLISNIAINTWWEPLIVYRHGLHRSLKPYLIRYCRYFLISLLALLSGLGLASLIGPHAWKEFIFYEIFAEILGLLVFFWLTRKTPEFHFYRTMIQKLGHRLLHH</sequence>
<proteinExistence type="predicted"/>
<evidence type="ECO:0000256" key="1">
    <source>
        <dbReference type="ARBA" id="ARBA00004651"/>
    </source>
</evidence>
<keyword evidence="2" id="KW-1003">Cell membrane</keyword>
<accession>A0A850R636</accession>
<feature type="transmembrane region" description="Helical" evidence="6">
    <location>
        <begin position="378"/>
        <end position="398"/>
    </location>
</feature>
<feature type="transmembrane region" description="Helical" evidence="6">
    <location>
        <begin position="311"/>
        <end position="334"/>
    </location>
</feature>
<feature type="transmembrane region" description="Helical" evidence="6">
    <location>
        <begin position="91"/>
        <end position="114"/>
    </location>
</feature>
<evidence type="ECO:0008006" key="9">
    <source>
        <dbReference type="Google" id="ProtNLM"/>
    </source>
</evidence>
<comment type="caution">
    <text evidence="7">The sequence shown here is derived from an EMBL/GenBank/DDBJ whole genome shotgun (WGS) entry which is preliminary data.</text>
</comment>
<dbReference type="Proteomes" id="UP000563523">
    <property type="component" value="Unassembled WGS sequence"/>
</dbReference>
<feature type="transmembrane region" description="Helical" evidence="6">
    <location>
        <begin position="46"/>
        <end position="70"/>
    </location>
</feature>
<keyword evidence="3 6" id="KW-0812">Transmembrane</keyword>
<dbReference type="EMBL" id="JABZEC010000002">
    <property type="protein sequence ID" value="NVY96092.1"/>
    <property type="molecule type" value="Genomic_DNA"/>
</dbReference>
<feature type="transmembrane region" description="Helical" evidence="6">
    <location>
        <begin position="173"/>
        <end position="196"/>
    </location>
</feature>
<dbReference type="GO" id="GO:0005886">
    <property type="term" value="C:plasma membrane"/>
    <property type="evidence" value="ECO:0007669"/>
    <property type="project" value="UniProtKB-SubCell"/>
</dbReference>
<keyword evidence="8" id="KW-1185">Reference proteome</keyword>
<keyword evidence="5 6" id="KW-0472">Membrane</keyword>
<evidence type="ECO:0000256" key="2">
    <source>
        <dbReference type="ARBA" id="ARBA00022475"/>
    </source>
</evidence>
<evidence type="ECO:0000256" key="5">
    <source>
        <dbReference type="ARBA" id="ARBA00023136"/>
    </source>
</evidence>
<evidence type="ECO:0000313" key="8">
    <source>
        <dbReference type="Proteomes" id="UP000563523"/>
    </source>
</evidence>
<organism evidence="7 8">
    <name type="scientific">Bombilactobacillus apium</name>
    <dbReference type="NCBI Taxonomy" id="2675299"/>
    <lineage>
        <taxon>Bacteria</taxon>
        <taxon>Bacillati</taxon>
        <taxon>Bacillota</taxon>
        <taxon>Bacilli</taxon>
        <taxon>Lactobacillales</taxon>
        <taxon>Lactobacillaceae</taxon>
        <taxon>Bombilactobacillus</taxon>
    </lineage>
</organism>
<feature type="transmembrane region" description="Helical" evidence="6">
    <location>
        <begin position="472"/>
        <end position="491"/>
    </location>
</feature>
<evidence type="ECO:0000256" key="4">
    <source>
        <dbReference type="ARBA" id="ARBA00022989"/>
    </source>
</evidence>
<evidence type="ECO:0000313" key="7">
    <source>
        <dbReference type="EMBL" id="NVY96092.1"/>
    </source>
</evidence>
<evidence type="ECO:0000256" key="3">
    <source>
        <dbReference type="ARBA" id="ARBA00022692"/>
    </source>
</evidence>
<reference evidence="7 8" key="1">
    <citation type="submission" date="2020-06" db="EMBL/GenBank/DDBJ databases">
        <authorList>
            <person name="Kang J."/>
        </authorList>
    </citation>
    <scope>NUCLEOTIDE SEQUENCE [LARGE SCALE GENOMIC DNA]</scope>
    <source>
        <strain evidence="7 8">DCY120</strain>
    </source>
</reference>
<comment type="subcellular location">
    <subcellularLocation>
        <location evidence="1">Cell membrane</location>
        <topology evidence="1">Multi-pass membrane protein</topology>
    </subcellularLocation>
</comment>
<keyword evidence="4 6" id="KW-1133">Transmembrane helix</keyword>
<dbReference type="PANTHER" id="PTHR30250:SF26">
    <property type="entry name" value="PSMA PROTEIN"/>
    <property type="match status" value="1"/>
</dbReference>
<name>A0A850R636_9LACO</name>
<protein>
    <recommendedName>
        <fullName evidence="9">Transporter</fullName>
    </recommendedName>
</protein>
<dbReference type="InterPro" id="IPR050833">
    <property type="entry name" value="Poly_Biosynth_Transport"/>
</dbReference>
<feature type="transmembrane region" description="Helical" evidence="6">
    <location>
        <begin position="443"/>
        <end position="466"/>
    </location>
</feature>
<feature type="transmembrane region" description="Helical" evidence="6">
    <location>
        <begin position="126"/>
        <end position="143"/>
    </location>
</feature>